<proteinExistence type="predicted"/>
<protein>
    <submittedName>
        <fullName evidence="1">Uncharacterized protein</fullName>
    </submittedName>
</protein>
<comment type="caution">
    <text evidence="1">The sequence shown here is derived from an EMBL/GenBank/DDBJ whole genome shotgun (WGS) entry which is preliminary data.</text>
</comment>
<reference evidence="1" key="1">
    <citation type="journal article" date="2021" name="Front. Microbiol.">
        <title>Comprehensive Comparative Genomics and Phenotyping of Methylobacterium Species.</title>
        <authorList>
            <person name="Alessa O."/>
            <person name="Ogura Y."/>
            <person name="Fujitani Y."/>
            <person name="Takami H."/>
            <person name="Hayashi T."/>
            <person name="Sahin N."/>
            <person name="Tani A."/>
        </authorList>
    </citation>
    <scope>NUCLEOTIDE SEQUENCE</scope>
    <source>
        <strain evidence="1">DSM 19015</strain>
    </source>
</reference>
<dbReference type="EMBL" id="BPQP01000001">
    <property type="protein sequence ID" value="GJD92907.1"/>
    <property type="molecule type" value="Genomic_DNA"/>
</dbReference>
<dbReference type="Proteomes" id="UP001055125">
    <property type="component" value="Unassembled WGS sequence"/>
</dbReference>
<keyword evidence="2" id="KW-1185">Reference proteome</keyword>
<dbReference type="RefSeq" id="WP_238241994.1">
    <property type="nucleotide sequence ID" value="NZ_BPQP01000001.1"/>
</dbReference>
<accession>A0ABQ4RTJ5</accession>
<evidence type="ECO:0000313" key="2">
    <source>
        <dbReference type="Proteomes" id="UP001055125"/>
    </source>
</evidence>
<organism evidence="1 2">
    <name type="scientific">Methylobacterium iners</name>
    <dbReference type="NCBI Taxonomy" id="418707"/>
    <lineage>
        <taxon>Bacteria</taxon>
        <taxon>Pseudomonadati</taxon>
        <taxon>Pseudomonadota</taxon>
        <taxon>Alphaproteobacteria</taxon>
        <taxon>Hyphomicrobiales</taxon>
        <taxon>Methylobacteriaceae</taxon>
        <taxon>Methylobacterium</taxon>
    </lineage>
</organism>
<gene>
    <name evidence="1" type="ORF">OCOJLMKI_0090</name>
</gene>
<sequence>MNAFAAALRLQEDRNVLLARRQQLRILDHIAGRPPKVLRKLRRLTLESATRRVLGLKGHR</sequence>
<reference evidence="1" key="2">
    <citation type="submission" date="2021-08" db="EMBL/GenBank/DDBJ databases">
        <authorList>
            <person name="Tani A."/>
            <person name="Ola A."/>
            <person name="Ogura Y."/>
            <person name="Katsura K."/>
            <person name="Hayashi T."/>
        </authorList>
    </citation>
    <scope>NUCLEOTIDE SEQUENCE</scope>
    <source>
        <strain evidence="1">DSM 19015</strain>
    </source>
</reference>
<name>A0ABQ4RTJ5_9HYPH</name>
<evidence type="ECO:0000313" key="1">
    <source>
        <dbReference type="EMBL" id="GJD92907.1"/>
    </source>
</evidence>